<dbReference type="InterPro" id="IPR036291">
    <property type="entry name" value="NAD(P)-bd_dom_sf"/>
</dbReference>
<dbReference type="InterPro" id="IPR000683">
    <property type="entry name" value="Gfo/Idh/MocA-like_OxRdtase_N"/>
</dbReference>
<dbReference type="Gene3D" id="3.40.50.720">
    <property type="entry name" value="NAD(P)-binding Rossmann-like Domain"/>
    <property type="match status" value="1"/>
</dbReference>
<gene>
    <name evidence="2" type="ORF">Slin15195_G041950</name>
</gene>
<dbReference type="Pfam" id="PF01408">
    <property type="entry name" value="GFO_IDH_MocA"/>
    <property type="match status" value="1"/>
</dbReference>
<reference evidence="2" key="1">
    <citation type="submission" date="2022-06" db="EMBL/GenBank/DDBJ databases">
        <title>Complete genome sequences of two strains of the flax pathogen Septoria linicola.</title>
        <authorList>
            <person name="Lapalu N."/>
            <person name="Simon A."/>
            <person name="Demenou B."/>
            <person name="Paumier D."/>
            <person name="Guillot M.-P."/>
            <person name="Gout L."/>
            <person name="Valade R."/>
        </authorList>
    </citation>
    <scope>NUCLEOTIDE SEQUENCE</scope>
    <source>
        <strain evidence="2">SE15195</strain>
    </source>
</reference>
<evidence type="ECO:0000259" key="1">
    <source>
        <dbReference type="Pfam" id="PF01408"/>
    </source>
</evidence>
<name>A0A9Q9AUC9_9PEZI</name>
<accession>A0A9Q9AUC9</accession>
<proteinExistence type="predicted"/>
<feature type="domain" description="Gfo/Idh/MocA-like oxidoreductase N-terminal" evidence="1">
    <location>
        <begin position="12"/>
        <end position="90"/>
    </location>
</feature>
<protein>
    <submittedName>
        <fullName evidence="2">Gfo/Idh/MocA-like oxidoreductase, NAD(P)-binding domain superfamily</fullName>
    </submittedName>
</protein>
<keyword evidence="3" id="KW-1185">Reference proteome</keyword>
<evidence type="ECO:0000313" key="3">
    <source>
        <dbReference type="Proteomes" id="UP001056384"/>
    </source>
</evidence>
<dbReference type="GO" id="GO:0000166">
    <property type="term" value="F:nucleotide binding"/>
    <property type="evidence" value="ECO:0007669"/>
    <property type="project" value="InterPro"/>
</dbReference>
<dbReference type="SUPFAM" id="SSF51735">
    <property type="entry name" value="NAD(P)-binding Rossmann-fold domains"/>
    <property type="match status" value="1"/>
</dbReference>
<dbReference type="Proteomes" id="UP001056384">
    <property type="component" value="Chromosome 3"/>
</dbReference>
<dbReference type="AlphaFoldDB" id="A0A9Q9AUC9"/>
<evidence type="ECO:0000313" key="2">
    <source>
        <dbReference type="EMBL" id="USW50876.1"/>
    </source>
</evidence>
<sequence>MTASKSGPRRLAIGVVGLGRIGRQHALIALHHVPRTDLLCACSPMDADHDWAEQNLVPYGVKIYRSLDEMLAHPGIKALLVASATKVHYE</sequence>
<organism evidence="2 3">
    <name type="scientific">Septoria linicola</name>
    <dbReference type="NCBI Taxonomy" id="215465"/>
    <lineage>
        <taxon>Eukaryota</taxon>
        <taxon>Fungi</taxon>
        <taxon>Dikarya</taxon>
        <taxon>Ascomycota</taxon>
        <taxon>Pezizomycotina</taxon>
        <taxon>Dothideomycetes</taxon>
        <taxon>Dothideomycetidae</taxon>
        <taxon>Mycosphaerellales</taxon>
        <taxon>Mycosphaerellaceae</taxon>
        <taxon>Septoria</taxon>
    </lineage>
</organism>
<dbReference type="EMBL" id="CP099420">
    <property type="protein sequence ID" value="USW50876.1"/>
    <property type="molecule type" value="Genomic_DNA"/>
</dbReference>
<dbReference type="OrthoDB" id="446809at2759"/>